<comment type="caution">
    <text evidence="12">The sequence shown here is derived from an EMBL/GenBank/DDBJ whole genome shotgun (WGS) entry which is preliminary data.</text>
</comment>
<dbReference type="InterPro" id="IPR036412">
    <property type="entry name" value="HAD-like_sf"/>
</dbReference>
<sequence length="244" mass="28905">MIMKKIAAFFDIDGTIYREGLITEVFKKIIKYELVDENKWYRDVRPSFIKWDKRQGDYDDYLLKMVDIYKEAISGINKYHIDYIAKKVIEQKGDRVYTFTRERIKWHKEQGHVVIAISGSPIELVREMSKKYNMDDFRGTIYGLNEDNTYNSNIIPMWDSESKQKAIIEMSQKYNVDLENSYAYGDTSGDFTMFQNVGIPYAINPTRELLTRIMEDDDIKKKINVIVERKDVTYKMNINCLDLL</sequence>
<evidence type="ECO:0000256" key="9">
    <source>
        <dbReference type="ARBA" id="ARBA00023299"/>
    </source>
</evidence>
<comment type="catalytic activity">
    <reaction evidence="11">
        <text>O-phospho-D-serine + H2O = D-serine + phosphate</text>
        <dbReference type="Rhea" id="RHEA:24873"/>
        <dbReference type="ChEBI" id="CHEBI:15377"/>
        <dbReference type="ChEBI" id="CHEBI:35247"/>
        <dbReference type="ChEBI" id="CHEBI:43474"/>
        <dbReference type="ChEBI" id="CHEBI:58680"/>
        <dbReference type="EC" id="3.1.3.3"/>
    </reaction>
</comment>
<organism evidence="12 13">
    <name type="scientific">Clostridium cadaveris</name>
    <dbReference type="NCBI Taxonomy" id="1529"/>
    <lineage>
        <taxon>Bacteria</taxon>
        <taxon>Bacillati</taxon>
        <taxon>Bacillota</taxon>
        <taxon>Clostridia</taxon>
        <taxon>Eubacteriales</taxon>
        <taxon>Clostridiaceae</taxon>
        <taxon>Clostridium</taxon>
    </lineage>
</organism>
<dbReference type="Proteomes" id="UP000246114">
    <property type="component" value="Unassembled WGS sequence"/>
</dbReference>
<accession>A0A316M904</accession>
<dbReference type="GO" id="GO:0036424">
    <property type="term" value="F:L-phosphoserine phosphatase activity"/>
    <property type="evidence" value="ECO:0007669"/>
    <property type="project" value="TreeGrafter"/>
</dbReference>
<evidence type="ECO:0000256" key="10">
    <source>
        <dbReference type="ARBA" id="ARBA00048138"/>
    </source>
</evidence>
<dbReference type="PANTHER" id="PTHR43344:SF2">
    <property type="entry name" value="PHOSPHOSERINE PHOSPHATASE"/>
    <property type="match status" value="1"/>
</dbReference>
<comment type="similarity">
    <text evidence="3">Belongs to the HAD-like hydrolase superfamily. SerB family.</text>
</comment>
<dbReference type="NCBIfam" id="TIGR01490">
    <property type="entry name" value="HAD-SF-IB-hyp1"/>
    <property type="match status" value="1"/>
</dbReference>
<evidence type="ECO:0000256" key="4">
    <source>
        <dbReference type="ARBA" id="ARBA00012640"/>
    </source>
</evidence>
<evidence type="ECO:0000313" key="13">
    <source>
        <dbReference type="Proteomes" id="UP000246114"/>
    </source>
</evidence>
<keyword evidence="6" id="KW-0479">Metal-binding</keyword>
<comment type="cofactor">
    <cofactor evidence="1">
        <name>Mg(2+)</name>
        <dbReference type="ChEBI" id="CHEBI:18420"/>
    </cofactor>
</comment>
<proteinExistence type="inferred from homology"/>
<keyword evidence="8" id="KW-0460">Magnesium</keyword>
<keyword evidence="7 12" id="KW-0378">Hydrolase</keyword>
<keyword evidence="5" id="KW-0028">Amino-acid biosynthesis</keyword>
<name>A0A316M904_9CLOT</name>
<evidence type="ECO:0000256" key="2">
    <source>
        <dbReference type="ARBA" id="ARBA00005135"/>
    </source>
</evidence>
<dbReference type="InterPro" id="IPR050582">
    <property type="entry name" value="HAD-like_SerB"/>
</dbReference>
<keyword evidence="9" id="KW-0718">Serine biosynthesis</keyword>
<dbReference type="GO" id="GO:0005737">
    <property type="term" value="C:cytoplasm"/>
    <property type="evidence" value="ECO:0007669"/>
    <property type="project" value="TreeGrafter"/>
</dbReference>
<comment type="catalytic activity">
    <reaction evidence="10">
        <text>O-phospho-L-serine + H2O = L-serine + phosphate</text>
        <dbReference type="Rhea" id="RHEA:21208"/>
        <dbReference type="ChEBI" id="CHEBI:15377"/>
        <dbReference type="ChEBI" id="CHEBI:33384"/>
        <dbReference type="ChEBI" id="CHEBI:43474"/>
        <dbReference type="ChEBI" id="CHEBI:57524"/>
        <dbReference type="EC" id="3.1.3.3"/>
    </reaction>
</comment>
<dbReference type="InterPro" id="IPR023214">
    <property type="entry name" value="HAD_sf"/>
</dbReference>
<evidence type="ECO:0000256" key="5">
    <source>
        <dbReference type="ARBA" id="ARBA00022605"/>
    </source>
</evidence>
<evidence type="ECO:0000256" key="11">
    <source>
        <dbReference type="ARBA" id="ARBA00048523"/>
    </source>
</evidence>
<evidence type="ECO:0000256" key="3">
    <source>
        <dbReference type="ARBA" id="ARBA00009184"/>
    </source>
</evidence>
<evidence type="ECO:0000256" key="1">
    <source>
        <dbReference type="ARBA" id="ARBA00001946"/>
    </source>
</evidence>
<dbReference type="Pfam" id="PF12710">
    <property type="entry name" value="HAD"/>
    <property type="match status" value="1"/>
</dbReference>
<evidence type="ECO:0000256" key="6">
    <source>
        <dbReference type="ARBA" id="ARBA00022723"/>
    </source>
</evidence>
<dbReference type="InterPro" id="IPR006385">
    <property type="entry name" value="HAD_hydro_SerB1"/>
</dbReference>
<gene>
    <name evidence="12" type="ORF">DBY38_09010</name>
</gene>
<evidence type="ECO:0000256" key="8">
    <source>
        <dbReference type="ARBA" id="ARBA00022842"/>
    </source>
</evidence>
<dbReference type="Gene3D" id="3.40.50.1000">
    <property type="entry name" value="HAD superfamily/HAD-like"/>
    <property type="match status" value="1"/>
</dbReference>
<reference evidence="12 13" key="1">
    <citation type="submission" date="2018-03" db="EMBL/GenBank/DDBJ databases">
        <title>The uncultured portion of the human microbiome is neutrally assembled.</title>
        <authorList>
            <person name="Jeraldo P."/>
            <person name="Boardman L."/>
            <person name="White B.A."/>
            <person name="Nelson H."/>
            <person name="Goldenfeld N."/>
            <person name="Chia N."/>
        </authorList>
    </citation>
    <scope>NUCLEOTIDE SEQUENCE [LARGE SCALE GENOMIC DNA]</scope>
    <source>
        <strain evidence="12">CIM:MAG 903</strain>
    </source>
</reference>
<protein>
    <recommendedName>
        <fullName evidence="4">phosphoserine phosphatase</fullName>
        <ecNumber evidence="4">3.1.3.3</ecNumber>
    </recommendedName>
</protein>
<dbReference type="EC" id="3.1.3.3" evidence="4"/>
<dbReference type="NCBIfam" id="TIGR01488">
    <property type="entry name" value="HAD-SF-IB"/>
    <property type="match status" value="1"/>
</dbReference>
<dbReference type="PANTHER" id="PTHR43344">
    <property type="entry name" value="PHOSPHOSERINE PHOSPHATASE"/>
    <property type="match status" value="1"/>
</dbReference>
<dbReference type="GO" id="GO:0000287">
    <property type="term" value="F:magnesium ion binding"/>
    <property type="evidence" value="ECO:0007669"/>
    <property type="project" value="TreeGrafter"/>
</dbReference>
<dbReference type="SUPFAM" id="SSF56784">
    <property type="entry name" value="HAD-like"/>
    <property type="match status" value="1"/>
</dbReference>
<comment type="pathway">
    <text evidence="2">Amino-acid biosynthesis; L-serine biosynthesis; L-serine from 3-phospho-D-glycerate: step 3/3.</text>
</comment>
<dbReference type="OrthoDB" id="9794212at2"/>
<dbReference type="AlphaFoldDB" id="A0A316M904"/>
<evidence type="ECO:0000256" key="7">
    <source>
        <dbReference type="ARBA" id="ARBA00022801"/>
    </source>
</evidence>
<dbReference type="EMBL" id="QAMZ01000043">
    <property type="protein sequence ID" value="PWL53003.1"/>
    <property type="molecule type" value="Genomic_DNA"/>
</dbReference>
<evidence type="ECO:0000313" key="12">
    <source>
        <dbReference type="EMBL" id="PWL53003.1"/>
    </source>
</evidence>
<dbReference type="GO" id="GO:0006564">
    <property type="term" value="P:L-serine biosynthetic process"/>
    <property type="evidence" value="ECO:0007669"/>
    <property type="project" value="UniProtKB-KW"/>
</dbReference>